<reference evidence="2" key="1">
    <citation type="submission" date="2022-12" db="EMBL/GenBank/DDBJ databases">
        <authorList>
            <person name="Webb A."/>
        </authorList>
    </citation>
    <scope>NUCLEOTIDE SEQUENCE</scope>
    <source>
        <strain evidence="2">Pf2</strain>
    </source>
</reference>
<feature type="compositionally biased region" description="Low complexity" evidence="1">
    <location>
        <begin position="141"/>
        <end position="155"/>
    </location>
</feature>
<comment type="caution">
    <text evidence="2">The sequence shown here is derived from an EMBL/GenBank/DDBJ whole genome shotgun (WGS) entry which is preliminary data.</text>
</comment>
<feature type="region of interest" description="Disordered" evidence="1">
    <location>
        <begin position="141"/>
        <end position="195"/>
    </location>
</feature>
<protein>
    <submittedName>
        <fullName evidence="2">Uncharacterized protein</fullName>
    </submittedName>
</protein>
<gene>
    <name evidence="2" type="ORF">PFR002_LOCUS5045</name>
</gene>
<proteinExistence type="predicted"/>
<evidence type="ECO:0000256" key="1">
    <source>
        <dbReference type="SAM" id="MobiDB-lite"/>
    </source>
</evidence>
<evidence type="ECO:0000313" key="2">
    <source>
        <dbReference type="EMBL" id="CAI5725125.1"/>
    </source>
</evidence>
<feature type="compositionally biased region" description="Low complexity" evidence="1">
    <location>
        <begin position="168"/>
        <end position="187"/>
    </location>
</feature>
<dbReference type="AlphaFoldDB" id="A0AAV0TRI4"/>
<accession>A0AAV0TRI4</accession>
<dbReference type="Proteomes" id="UP001159659">
    <property type="component" value="Unassembled WGS sequence"/>
</dbReference>
<dbReference type="EMBL" id="CANTFK010000760">
    <property type="protein sequence ID" value="CAI5725125.1"/>
    <property type="molecule type" value="Genomic_DNA"/>
</dbReference>
<organism evidence="2 3">
    <name type="scientific">Peronospora farinosa</name>
    <dbReference type="NCBI Taxonomy" id="134698"/>
    <lineage>
        <taxon>Eukaryota</taxon>
        <taxon>Sar</taxon>
        <taxon>Stramenopiles</taxon>
        <taxon>Oomycota</taxon>
        <taxon>Peronosporomycetes</taxon>
        <taxon>Peronosporales</taxon>
        <taxon>Peronosporaceae</taxon>
        <taxon>Peronospora</taxon>
    </lineage>
</organism>
<sequence length="195" mass="19474">MKPAATFARIMAVGAFIAAESAPNAPALRGLRMNADIPTVKENTEESRKGHHHHVKKVKKVKKIAIPVPVEVPHFIPVPVSIPSTVIAGSNTAVVDSTTNVASTNVASTNVASTNAASNNVVAAGTNVALGSAAVTPAPTTANVRPVATPAPTVTRGSRATPAPTNVASADPSPAQQPRAAAAIPQSGDAGIAGV</sequence>
<evidence type="ECO:0000313" key="3">
    <source>
        <dbReference type="Proteomes" id="UP001159659"/>
    </source>
</evidence>
<name>A0AAV0TRI4_9STRA</name>